<reference evidence="2" key="3">
    <citation type="submission" date="2015-02" db="UniProtKB">
        <authorList>
            <consortium name="EnsemblProtists"/>
        </authorList>
    </citation>
    <scope>IDENTIFICATION</scope>
    <source>
        <strain evidence="2">DAOM BR144</strain>
    </source>
</reference>
<feature type="region of interest" description="Disordered" evidence="1">
    <location>
        <begin position="272"/>
        <end position="311"/>
    </location>
</feature>
<proteinExistence type="predicted"/>
<dbReference type="VEuPathDB" id="FungiDB:PYU1_G001414"/>
<feature type="compositionally biased region" description="Low complexity" evidence="1">
    <location>
        <begin position="210"/>
        <end position="228"/>
    </location>
</feature>
<feature type="compositionally biased region" description="Polar residues" evidence="1">
    <location>
        <begin position="102"/>
        <end position="113"/>
    </location>
</feature>
<name>K3W8X3_GLOUD</name>
<dbReference type="EMBL" id="GL376626">
    <property type="status" value="NOT_ANNOTATED_CDS"/>
    <property type="molecule type" value="Genomic_DNA"/>
</dbReference>
<dbReference type="eggNOG" id="ENOG502SKMC">
    <property type="taxonomic scope" value="Eukaryota"/>
</dbReference>
<feature type="compositionally biased region" description="Low complexity" evidence="1">
    <location>
        <begin position="119"/>
        <end position="130"/>
    </location>
</feature>
<sequence>MHTLSATGGGGGSGPAAVTGDYSLLRSDEQASLEAALSFLAECDGGTDDPATTWRFHAHDDDPMSMDVDLDQVHDDDEDLELHALLATAPHIPVFDAVSGASGASQHGTSTSGVGKRGAGTTTASTNGASMYGFINNTDTSGGSPEYPPHHNPGMMMAIMSAGFPTIDFNPQSLLMAPSSNNSSPVAALPQGAKGTTSPTATSNGGGTSQTGAAASTSPSASSTSTALVKKKSTKKKPAGYNSNRARDERKEELIYLRKTVLEMEERLRKLKNNTAETTNGGNGSLTFSPNSSSSSTASTSSSSSSTIDDGDSTAITAAQARSAAQLSNSVWEDIATRQYKERRRAELENIRLKLILEGQIKMAKSLEKILKKRTSLRILESVRGSGKRVKCMYRSHAEKEDAAIFEELLAGVKLTLQEVDEVFEANGLGRMQTAYRDAQLRHDDVNGMVMEIFANKVMPFDMHATANAVWRHYGHSMEHMPSRSVYHKQQAHIQTTDDTIVESYGLELHGSRTKGNFICKQIMRKFEETERIVIGWRAIAEAVDLSAEPTNGIRLVERGYTVIKELENMPSPHTLVQTCYIIRPHVYDEIADKDRKVGALTDFILNCMAGTISASHQMIENFLLDQTRKQKQDQNPK</sequence>
<dbReference type="EnsemblProtists" id="PYU1_T001414">
    <property type="protein sequence ID" value="PYU1_T001414"/>
    <property type="gene ID" value="PYU1_G001414"/>
</dbReference>
<reference evidence="3" key="2">
    <citation type="submission" date="2010-04" db="EMBL/GenBank/DDBJ databases">
        <authorList>
            <person name="Buell R."/>
            <person name="Hamilton J."/>
            <person name="Hostetler J."/>
        </authorList>
    </citation>
    <scope>NUCLEOTIDE SEQUENCE [LARGE SCALE GENOMIC DNA]</scope>
    <source>
        <strain evidence="3">DAOM:BR144</strain>
    </source>
</reference>
<feature type="region of interest" description="Disordered" evidence="1">
    <location>
        <begin position="100"/>
        <end position="150"/>
    </location>
</feature>
<feature type="compositionally biased region" description="Low complexity" evidence="1">
    <location>
        <begin position="292"/>
        <end position="311"/>
    </location>
</feature>
<evidence type="ECO:0008006" key="4">
    <source>
        <dbReference type="Google" id="ProtNLM"/>
    </source>
</evidence>
<reference evidence="3" key="1">
    <citation type="journal article" date="2010" name="Genome Biol.">
        <title>Genome sequence of the necrotrophic plant pathogen Pythium ultimum reveals original pathogenicity mechanisms and effector repertoire.</title>
        <authorList>
            <person name="Levesque C.A."/>
            <person name="Brouwer H."/>
            <person name="Cano L."/>
            <person name="Hamilton J.P."/>
            <person name="Holt C."/>
            <person name="Huitema E."/>
            <person name="Raffaele S."/>
            <person name="Robideau G.P."/>
            <person name="Thines M."/>
            <person name="Win J."/>
            <person name="Zerillo M.M."/>
            <person name="Beakes G.W."/>
            <person name="Boore J.L."/>
            <person name="Busam D."/>
            <person name="Dumas B."/>
            <person name="Ferriera S."/>
            <person name="Fuerstenberg S.I."/>
            <person name="Gachon C.M."/>
            <person name="Gaulin E."/>
            <person name="Govers F."/>
            <person name="Grenville-Briggs L."/>
            <person name="Horner N."/>
            <person name="Hostetler J."/>
            <person name="Jiang R.H."/>
            <person name="Johnson J."/>
            <person name="Krajaejun T."/>
            <person name="Lin H."/>
            <person name="Meijer H.J."/>
            <person name="Moore B."/>
            <person name="Morris P."/>
            <person name="Phuntmart V."/>
            <person name="Puiu D."/>
            <person name="Shetty J."/>
            <person name="Stajich J.E."/>
            <person name="Tripathy S."/>
            <person name="Wawra S."/>
            <person name="van West P."/>
            <person name="Whitty B.R."/>
            <person name="Coutinho P.M."/>
            <person name="Henrissat B."/>
            <person name="Martin F."/>
            <person name="Thomas P.D."/>
            <person name="Tyler B.M."/>
            <person name="De Vries R.P."/>
            <person name="Kamoun S."/>
            <person name="Yandell M."/>
            <person name="Tisserat N."/>
            <person name="Buell C.R."/>
        </authorList>
    </citation>
    <scope>NUCLEOTIDE SEQUENCE</scope>
    <source>
        <strain evidence="3">DAOM:BR144</strain>
    </source>
</reference>
<evidence type="ECO:0000256" key="1">
    <source>
        <dbReference type="SAM" id="MobiDB-lite"/>
    </source>
</evidence>
<organism evidence="2 3">
    <name type="scientific">Globisporangium ultimum (strain ATCC 200006 / CBS 805.95 / DAOM BR144)</name>
    <name type="common">Pythium ultimum</name>
    <dbReference type="NCBI Taxonomy" id="431595"/>
    <lineage>
        <taxon>Eukaryota</taxon>
        <taxon>Sar</taxon>
        <taxon>Stramenopiles</taxon>
        <taxon>Oomycota</taxon>
        <taxon>Peronosporomycetes</taxon>
        <taxon>Pythiales</taxon>
        <taxon>Pythiaceae</taxon>
        <taxon>Globisporangium</taxon>
    </lineage>
</organism>
<feature type="compositionally biased region" description="Basic residues" evidence="1">
    <location>
        <begin position="229"/>
        <end position="238"/>
    </location>
</feature>
<keyword evidence="3" id="KW-1185">Reference proteome</keyword>
<dbReference type="PANTHER" id="PTHR35796">
    <property type="entry name" value="HYPOTHETICAL CYTOSOLIC PROTEIN"/>
    <property type="match status" value="1"/>
</dbReference>
<dbReference type="Proteomes" id="UP000019132">
    <property type="component" value="Unassembled WGS sequence"/>
</dbReference>
<protein>
    <recommendedName>
        <fullName evidence="4">M96 mating-specific protein family</fullName>
    </recommendedName>
</protein>
<dbReference type="PANTHER" id="PTHR35796:SF3">
    <property type="entry name" value="BHLH DOMAIN-CONTAINING PROTEIN"/>
    <property type="match status" value="1"/>
</dbReference>
<feature type="region of interest" description="Disordered" evidence="1">
    <location>
        <begin position="175"/>
        <end position="246"/>
    </location>
</feature>
<dbReference type="InParanoid" id="K3W8X3"/>
<evidence type="ECO:0000313" key="3">
    <source>
        <dbReference type="Proteomes" id="UP000019132"/>
    </source>
</evidence>
<dbReference type="AlphaFoldDB" id="K3W8X3"/>
<evidence type="ECO:0000313" key="2">
    <source>
        <dbReference type="EnsemblProtists" id="PYU1_T001414"/>
    </source>
</evidence>
<accession>K3W8X3</accession>
<dbReference type="HOGENOM" id="CLU_027764_2_2_1"/>